<organism evidence="2 3">
    <name type="scientific">Streptomyces axinellae</name>
    <dbReference type="NCBI Taxonomy" id="552788"/>
    <lineage>
        <taxon>Bacteria</taxon>
        <taxon>Bacillati</taxon>
        <taxon>Actinomycetota</taxon>
        <taxon>Actinomycetes</taxon>
        <taxon>Kitasatosporales</taxon>
        <taxon>Streptomycetaceae</taxon>
        <taxon>Streptomyces</taxon>
    </lineage>
</organism>
<dbReference type="Proteomes" id="UP001501447">
    <property type="component" value="Unassembled WGS sequence"/>
</dbReference>
<dbReference type="SUPFAM" id="SSF54593">
    <property type="entry name" value="Glyoxalase/Bleomycin resistance protein/Dihydroxybiphenyl dioxygenase"/>
    <property type="match status" value="2"/>
</dbReference>
<dbReference type="InterPro" id="IPR052164">
    <property type="entry name" value="Anthracycline_SecMetBiosynth"/>
</dbReference>
<dbReference type="PANTHER" id="PTHR33993">
    <property type="entry name" value="GLYOXALASE-RELATED"/>
    <property type="match status" value="1"/>
</dbReference>
<dbReference type="PROSITE" id="PS51819">
    <property type="entry name" value="VOC"/>
    <property type="match status" value="2"/>
</dbReference>
<accession>A0ABP6D9R7</accession>
<dbReference type="CDD" id="cd07247">
    <property type="entry name" value="SgaA_N_like"/>
    <property type="match status" value="1"/>
</dbReference>
<protein>
    <submittedName>
        <fullName evidence="2">VOC family protein</fullName>
    </submittedName>
</protein>
<dbReference type="InterPro" id="IPR004360">
    <property type="entry name" value="Glyas_Fos-R_dOase_dom"/>
</dbReference>
<dbReference type="Gene3D" id="3.10.180.10">
    <property type="entry name" value="2,3-Dihydroxybiphenyl 1,2-Dioxygenase, domain 1"/>
    <property type="match status" value="2"/>
</dbReference>
<keyword evidence="3" id="KW-1185">Reference proteome</keyword>
<dbReference type="EMBL" id="BAAARJ010000023">
    <property type="protein sequence ID" value="GAA2633999.1"/>
    <property type="molecule type" value="Genomic_DNA"/>
</dbReference>
<dbReference type="Pfam" id="PF00903">
    <property type="entry name" value="Glyoxalase"/>
    <property type="match status" value="1"/>
</dbReference>
<dbReference type="InterPro" id="IPR029068">
    <property type="entry name" value="Glyas_Bleomycin-R_OHBP_Dase"/>
</dbReference>
<feature type="domain" description="VOC" evidence="1">
    <location>
        <begin position="133"/>
        <end position="254"/>
    </location>
</feature>
<sequence>MMDSVPGVPCWVSLTTRNRQATEEFYGAVLGWSFEDSTLGPGFRVATREGEPVAGFNEGAVSWQLPVRWTVFFSVEDAGRAAERINERGATVAVGPIRLGMGRAAMAADPYGAPFGVWQGALPRGWGLGAGHAPAWLELVTRDAFAAALFYGEVLEWAKNPSHGVSYEEQDDEVHILIDGETVAGLRGGGVEAAPDPQARTRWEVFFRALDLDGALAAAEQAGGEILTPPERVTHGHVASLRDPDGGLFCLLGP</sequence>
<evidence type="ECO:0000259" key="1">
    <source>
        <dbReference type="PROSITE" id="PS51819"/>
    </source>
</evidence>
<gene>
    <name evidence="2" type="ORF">GCM10009863_57810</name>
</gene>
<evidence type="ECO:0000313" key="2">
    <source>
        <dbReference type="EMBL" id="GAA2633999.1"/>
    </source>
</evidence>
<evidence type="ECO:0000313" key="3">
    <source>
        <dbReference type="Proteomes" id="UP001501447"/>
    </source>
</evidence>
<dbReference type="InterPro" id="IPR037523">
    <property type="entry name" value="VOC_core"/>
</dbReference>
<proteinExistence type="predicted"/>
<dbReference type="Pfam" id="PF18029">
    <property type="entry name" value="Glyoxalase_6"/>
    <property type="match status" value="1"/>
</dbReference>
<reference evidence="3" key="1">
    <citation type="journal article" date="2019" name="Int. J. Syst. Evol. Microbiol.">
        <title>The Global Catalogue of Microorganisms (GCM) 10K type strain sequencing project: providing services to taxonomists for standard genome sequencing and annotation.</title>
        <authorList>
            <consortium name="The Broad Institute Genomics Platform"/>
            <consortium name="The Broad Institute Genome Sequencing Center for Infectious Disease"/>
            <person name="Wu L."/>
            <person name="Ma J."/>
        </authorList>
    </citation>
    <scope>NUCLEOTIDE SEQUENCE [LARGE SCALE GENOMIC DNA]</scope>
    <source>
        <strain evidence="3">JCM 16373</strain>
    </source>
</reference>
<name>A0ABP6D9R7_9ACTN</name>
<feature type="domain" description="VOC" evidence="1">
    <location>
        <begin position="8"/>
        <end position="120"/>
    </location>
</feature>
<comment type="caution">
    <text evidence="2">The sequence shown here is derived from an EMBL/GenBank/DDBJ whole genome shotgun (WGS) entry which is preliminary data.</text>
</comment>
<dbReference type="PANTHER" id="PTHR33993:SF10">
    <property type="entry name" value="CONSERVED PROTEIN"/>
    <property type="match status" value="1"/>
</dbReference>
<dbReference type="InterPro" id="IPR041581">
    <property type="entry name" value="Glyoxalase_6"/>
</dbReference>